<sequence>MKFLSLFLANALLSPAFAAEAGDDFIRFKDGDTLHGDYQGLDEGSLVRWQNDEALETITFKSDNLRKISLNGGQAPQAIRSAGLLALSNGDLVPGELIAMGEDSLSLQTEFAGLLTIPREHVRWVQPNRHGGHVRYAGPFNEEGWQTPGPPPQETPEGPDAARWHHGGAAWYSNNEDILRLNVPLPDRVSIRFHLAWQPPLNANIALFTDFQRPAREEQARVRRVPDAARAIEEQDVAEEVGDAEEAVEEEPAGPAMEDIMEVGPGNSDSDSYGSGYLLSLLSSYSRLQRLSFDARGNAKKTTFNSGNRLDLNDYQQAHFELRAHRSEGVLALYINGEFHSEWQDLAEPLDEADRFFAISAGSRGRLRLSDLVIADWNGMPDSARSMENEERDILLLTNGTDRLSGRVLTMEEEVFRIDTRYGVLQIPSAEVADLRLATGHLAEAPESENEQVLISMQPKGLLSLSPGKGSADILRGSHPILGNLTLDLSYAYLMEFDPIGSIFDNWDDEF</sequence>
<evidence type="ECO:0000256" key="1">
    <source>
        <dbReference type="SAM" id="MobiDB-lite"/>
    </source>
</evidence>
<feature type="signal peptide" evidence="2">
    <location>
        <begin position="1"/>
        <end position="18"/>
    </location>
</feature>
<feature type="region of interest" description="Disordered" evidence="1">
    <location>
        <begin position="140"/>
        <end position="161"/>
    </location>
</feature>
<proteinExistence type="predicted"/>
<protein>
    <submittedName>
        <fullName evidence="3">Uncharacterized protein</fullName>
    </submittedName>
</protein>
<keyword evidence="2" id="KW-0732">Signal</keyword>
<gene>
    <name evidence="3" type="ORF">JIN78_13460</name>
</gene>
<comment type="caution">
    <text evidence="3">The sequence shown here is derived from an EMBL/GenBank/DDBJ whole genome shotgun (WGS) entry which is preliminary data.</text>
</comment>
<organism evidence="3 4">
    <name type="scientific">Roseibacillus ishigakijimensis</name>
    <dbReference type="NCBI Taxonomy" id="454146"/>
    <lineage>
        <taxon>Bacteria</taxon>
        <taxon>Pseudomonadati</taxon>
        <taxon>Verrucomicrobiota</taxon>
        <taxon>Verrucomicrobiia</taxon>
        <taxon>Verrucomicrobiales</taxon>
        <taxon>Verrucomicrobiaceae</taxon>
        <taxon>Roseibacillus</taxon>
    </lineage>
</organism>
<reference evidence="3" key="1">
    <citation type="submission" date="2021-01" db="EMBL/GenBank/DDBJ databases">
        <title>Modified the classification status of verrucomicrobia.</title>
        <authorList>
            <person name="Feng X."/>
        </authorList>
    </citation>
    <scope>NUCLEOTIDE SEQUENCE</scope>
    <source>
        <strain evidence="3">KCTC 12986</strain>
    </source>
</reference>
<evidence type="ECO:0000313" key="3">
    <source>
        <dbReference type="EMBL" id="MBK1835072.1"/>
    </source>
</evidence>
<evidence type="ECO:0000313" key="4">
    <source>
        <dbReference type="Proteomes" id="UP000604083"/>
    </source>
</evidence>
<dbReference type="RefSeq" id="WP_200392508.1">
    <property type="nucleotide sequence ID" value="NZ_JAENIO010000040.1"/>
</dbReference>
<keyword evidence="4" id="KW-1185">Reference proteome</keyword>
<dbReference type="AlphaFoldDB" id="A0A934RNI9"/>
<dbReference type="EMBL" id="JAENIO010000040">
    <property type="protein sequence ID" value="MBK1835072.1"/>
    <property type="molecule type" value="Genomic_DNA"/>
</dbReference>
<feature type="chain" id="PRO_5037094451" evidence="2">
    <location>
        <begin position="19"/>
        <end position="511"/>
    </location>
</feature>
<accession>A0A934RNI9</accession>
<evidence type="ECO:0000256" key="2">
    <source>
        <dbReference type="SAM" id="SignalP"/>
    </source>
</evidence>
<name>A0A934RNI9_9BACT</name>
<dbReference type="Proteomes" id="UP000604083">
    <property type="component" value="Unassembled WGS sequence"/>
</dbReference>